<dbReference type="InterPro" id="IPR004538">
    <property type="entry name" value="Hemolysin_A/TlyA"/>
</dbReference>
<dbReference type="PANTHER" id="PTHR32319:SF0">
    <property type="entry name" value="BACTERIAL HEMOLYSIN-LIKE PROTEIN"/>
    <property type="match status" value="1"/>
</dbReference>
<dbReference type="InterPro" id="IPR002942">
    <property type="entry name" value="S4_RNA-bd"/>
</dbReference>
<dbReference type="SUPFAM" id="SSF53335">
    <property type="entry name" value="S-adenosyl-L-methionine-dependent methyltransferases"/>
    <property type="match status" value="1"/>
</dbReference>
<dbReference type="GO" id="GO:0032259">
    <property type="term" value="P:methylation"/>
    <property type="evidence" value="ECO:0007669"/>
    <property type="project" value="UniProtKB-KW"/>
</dbReference>
<evidence type="ECO:0000259" key="5">
    <source>
        <dbReference type="Pfam" id="PF01728"/>
    </source>
</evidence>
<evidence type="ECO:0000259" key="4">
    <source>
        <dbReference type="Pfam" id="PF01479"/>
    </source>
</evidence>
<dbReference type="RefSeq" id="WP_377352741.1">
    <property type="nucleotide sequence ID" value="NZ_JBHTLQ010000006.1"/>
</dbReference>
<dbReference type="CDD" id="cd02440">
    <property type="entry name" value="AdoMet_MTases"/>
    <property type="match status" value="1"/>
</dbReference>
<dbReference type="InterPro" id="IPR047048">
    <property type="entry name" value="TlyA"/>
</dbReference>
<dbReference type="InterPro" id="IPR002877">
    <property type="entry name" value="RNA_MeTrfase_FtsJ_dom"/>
</dbReference>
<reference evidence="7" key="1">
    <citation type="journal article" date="2019" name="Int. J. Syst. Evol. Microbiol.">
        <title>The Global Catalogue of Microorganisms (GCM) 10K type strain sequencing project: providing services to taxonomists for standard genome sequencing and annotation.</title>
        <authorList>
            <consortium name="The Broad Institute Genomics Platform"/>
            <consortium name="The Broad Institute Genome Sequencing Center for Infectious Disease"/>
            <person name="Wu L."/>
            <person name="Ma J."/>
        </authorList>
    </citation>
    <scope>NUCLEOTIDE SEQUENCE [LARGE SCALE GENOMIC DNA]</scope>
    <source>
        <strain evidence="7">CCUG 55074</strain>
    </source>
</reference>
<dbReference type="NCBIfam" id="TIGR00478">
    <property type="entry name" value="tly"/>
    <property type="match status" value="1"/>
</dbReference>
<name>A0ABW3SYV5_9CAUL</name>
<gene>
    <name evidence="6" type="ORF">ACFQ27_04325</name>
</gene>
<sequence>MAKTRADLLLVSRGLFDSRAKAKAAIEASGVTADGRPVTKASELLDEACDLQAVAAHPYVGRGALKLVHALELWPISVEGRVVLDVGASTGGFTEVCLQHGAARVYAVDVGRGQLHPSLSGDPRVVSLEATDARDLTQALIPEAPDLVVCDASFISLTKVLPAALTLARAEADLIALVKPQFEVGPKAVGKGGLVKDPADRLRALEEAKAFLTAEGWDVLGEADSPISGGDGNLEFLVHARKRRPD</sequence>
<dbReference type="Gene3D" id="3.40.50.150">
    <property type="entry name" value="Vaccinia Virus protein VP39"/>
    <property type="match status" value="1"/>
</dbReference>
<dbReference type="InterPro" id="IPR029063">
    <property type="entry name" value="SAM-dependent_MTases_sf"/>
</dbReference>
<accession>A0ABW3SYV5</accession>
<comment type="similarity">
    <text evidence="2">Belongs to the TlyA family.</text>
</comment>
<dbReference type="InterPro" id="IPR036986">
    <property type="entry name" value="S4_RNA-bd_sf"/>
</dbReference>
<evidence type="ECO:0000313" key="6">
    <source>
        <dbReference type="EMBL" id="MFD1189795.1"/>
    </source>
</evidence>
<dbReference type="Proteomes" id="UP001597216">
    <property type="component" value="Unassembled WGS sequence"/>
</dbReference>
<evidence type="ECO:0000313" key="7">
    <source>
        <dbReference type="Proteomes" id="UP001597216"/>
    </source>
</evidence>
<feature type="domain" description="RNA-binding S4" evidence="4">
    <location>
        <begin position="5"/>
        <end position="46"/>
    </location>
</feature>
<evidence type="ECO:0000256" key="1">
    <source>
        <dbReference type="ARBA" id="ARBA00022884"/>
    </source>
</evidence>
<evidence type="ECO:0000256" key="2">
    <source>
        <dbReference type="ARBA" id="ARBA00029460"/>
    </source>
</evidence>
<dbReference type="PIRSF" id="PIRSF005578">
    <property type="entry name" value="TlyA"/>
    <property type="match status" value="1"/>
</dbReference>
<keyword evidence="6" id="KW-0489">Methyltransferase</keyword>
<dbReference type="PROSITE" id="PS50889">
    <property type="entry name" value="S4"/>
    <property type="match status" value="1"/>
</dbReference>
<comment type="caution">
    <text evidence="6">The sequence shown here is derived from an EMBL/GenBank/DDBJ whole genome shotgun (WGS) entry which is preliminary data.</text>
</comment>
<dbReference type="Pfam" id="PF01728">
    <property type="entry name" value="FtsJ"/>
    <property type="match status" value="1"/>
</dbReference>
<dbReference type="PANTHER" id="PTHR32319">
    <property type="entry name" value="BACTERIAL HEMOLYSIN-LIKE PROTEIN"/>
    <property type="match status" value="1"/>
</dbReference>
<keyword evidence="6" id="KW-0808">Transferase</keyword>
<organism evidence="6 7">
    <name type="scientific">Phenylobacterium conjunctum</name>
    <dbReference type="NCBI Taxonomy" id="1298959"/>
    <lineage>
        <taxon>Bacteria</taxon>
        <taxon>Pseudomonadati</taxon>
        <taxon>Pseudomonadota</taxon>
        <taxon>Alphaproteobacteria</taxon>
        <taxon>Caulobacterales</taxon>
        <taxon>Caulobacteraceae</taxon>
        <taxon>Phenylobacterium</taxon>
    </lineage>
</organism>
<evidence type="ECO:0000256" key="3">
    <source>
        <dbReference type="PROSITE-ProRule" id="PRU00182"/>
    </source>
</evidence>
<dbReference type="SUPFAM" id="SSF55174">
    <property type="entry name" value="Alpha-L RNA-binding motif"/>
    <property type="match status" value="1"/>
</dbReference>
<dbReference type="EMBL" id="JBHTLQ010000006">
    <property type="protein sequence ID" value="MFD1189795.1"/>
    <property type="molecule type" value="Genomic_DNA"/>
</dbReference>
<keyword evidence="7" id="KW-1185">Reference proteome</keyword>
<proteinExistence type="inferred from homology"/>
<dbReference type="Pfam" id="PF01479">
    <property type="entry name" value="S4"/>
    <property type="match status" value="1"/>
</dbReference>
<feature type="domain" description="Ribosomal RNA methyltransferase FtsJ" evidence="5">
    <location>
        <begin position="59"/>
        <end position="241"/>
    </location>
</feature>
<keyword evidence="1 3" id="KW-0694">RNA-binding</keyword>
<dbReference type="GO" id="GO:0008168">
    <property type="term" value="F:methyltransferase activity"/>
    <property type="evidence" value="ECO:0007669"/>
    <property type="project" value="UniProtKB-KW"/>
</dbReference>
<dbReference type="Gene3D" id="3.10.290.10">
    <property type="entry name" value="RNA-binding S4 domain"/>
    <property type="match status" value="1"/>
</dbReference>
<protein>
    <submittedName>
        <fullName evidence="6">TlyA family RNA methyltransferase</fullName>
    </submittedName>
</protein>